<keyword evidence="6" id="KW-0968">Cytoplasmic vesicle</keyword>
<evidence type="ECO:0000313" key="7">
    <source>
        <dbReference type="EMBL" id="KAL0165278.1"/>
    </source>
</evidence>
<dbReference type="GO" id="GO:0005096">
    <property type="term" value="F:GTPase activator activity"/>
    <property type="evidence" value="ECO:0007669"/>
    <property type="project" value="UniProtKB-KW"/>
</dbReference>
<feature type="non-terminal residue" evidence="7">
    <location>
        <position position="1"/>
    </location>
</feature>
<evidence type="ECO:0000256" key="6">
    <source>
        <dbReference type="ARBA" id="ARBA00023329"/>
    </source>
</evidence>
<gene>
    <name evidence="7" type="ORF">M9458_041031</name>
</gene>
<organism evidence="7 8">
    <name type="scientific">Cirrhinus mrigala</name>
    <name type="common">Mrigala</name>
    <dbReference type="NCBI Taxonomy" id="683832"/>
    <lineage>
        <taxon>Eukaryota</taxon>
        <taxon>Metazoa</taxon>
        <taxon>Chordata</taxon>
        <taxon>Craniata</taxon>
        <taxon>Vertebrata</taxon>
        <taxon>Euteleostomi</taxon>
        <taxon>Actinopterygii</taxon>
        <taxon>Neopterygii</taxon>
        <taxon>Teleostei</taxon>
        <taxon>Ostariophysi</taxon>
        <taxon>Cypriniformes</taxon>
        <taxon>Cyprinidae</taxon>
        <taxon>Labeoninae</taxon>
        <taxon>Labeonini</taxon>
        <taxon>Cirrhinus</taxon>
    </lineage>
</organism>
<evidence type="ECO:0000313" key="8">
    <source>
        <dbReference type="Proteomes" id="UP001529510"/>
    </source>
</evidence>
<proteinExistence type="predicted"/>
<accession>A0ABD0NTR2</accession>
<keyword evidence="4" id="KW-0963">Cytoplasm</keyword>
<reference evidence="7 8" key="1">
    <citation type="submission" date="2024-05" db="EMBL/GenBank/DDBJ databases">
        <title>Genome sequencing and assembly of Indian major carp, Cirrhinus mrigala (Hamilton, 1822).</title>
        <authorList>
            <person name="Mohindra V."/>
            <person name="Chowdhury L.M."/>
            <person name="Lal K."/>
            <person name="Jena J.K."/>
        </authorList>
    </citation>
    <scope>NUCLEOTIDE SEQUENCE [LARGE SCALE GENOMIC DNA]</scope>
    <source>
        <strain evidence="7">CM1030</strain>
        <tissue evidence="7">Blood</tissue>
    </source>
</reference>
<feature type="non-terminal residue" evidence="7">
    <location>
        <position position="116"/>
    </location>
</feature>
<evidence type="ECO:0000256" key="4">
    <source>
        <dbReference type="ARBA" id="ARBA00022490"/>
    </source>
</evidence>
<dbReference type="PANTHER" id="PTHR13530:SF3">
    <property type="entry name" value="TBC1 DOMAIN FAMILY MEMBER 7"/>
    <property type="match status" value="1"/>
</dbReference>
<dbReference type="Gene3D" id="1.10.8.680">
    <property type="entry name" value="Ypt/Rab-GAP domain of gyp1p, domain 2"/>
    <property type="match status" value="2"/>
</dbReference>
<evidence type="ECO:0000256" key="2">
    <source>
        <dbReference type="ARBA" id="ARBA00004541"/>
    </source>
</evidence>
<comment type="subcellular location">
    <subcellularLocation>
        <location evidence="2">Cytoplasmic vesicle</location>
    </subcellularLocation>
    <subcellularLocation>
        <location evidence="1">Endomembrane system</location>
    </subcellularLocation>
</comment>
<evidence type="ECO:0000256" key="1">
    <source>
        <dbReference type="ARBA" id="ARBA00004308"/>
    </source>
</evidence>
<dbReference type="GO" id="GO:0031410">
    <property type="term" value="C:cytoplasmic vesicle"/>
    <property type="evidence" value="ECO:0007669"/>
    <property type="project" value="UniProtKB-SubCell"/>
</dbReference>
<dbReference type="EMBL" id="JAMKFB020000020">
    <property type="protein sequence ID" value="KAL0165278.1"/>
    <property type="molecule type" value="Genomic_DNA"/>
</dbReference>
<name>A0ABD0NTR2_CIRMR</name>
<dbReference type="GO" id="GO:0012505">
    <property type="term" value="C:endomembrane system"/>
    <property type="evidence" value="ECO:0007669"/>
    <property type="project" value="UniProtKB-SubCell"/>
</dbReference>
<evidence type="ECO:0000256" key="3">
    <source>
        <dbReference type="ARBA" id="ARBA00022468"/>
    </source>
</evidence>
<dbReference type="InterPro" id="IPR039842">
    <property type="entry name" value="TBC1D7"/>
</dbReference>
<keyword evidence="8" id="KW-1185">Reference proteome</keyword>
<evidence type="ECO:0000256" key="5">
    <source>
        <dbReference type="ARBA" id="ARBA00023136"/>
    </source>
</evidence>
<keyword evidence="5" id="KW-0472">Membrane</keyword>
<keyword evidence="3" id="KW-0343">GTPase activation</keyword>
<dbReference type="PANTHER" id="PTHR13530">
    <property type="entry name" value="TBC1 DOMAIN FAMILY MEMBER 7"/>
    <property type="match status" value="1"/>
</dbReference>
<dbReference type="InterPro" id="IPR043039">
    <property type="entry name" value="TBC1D7_dom2"/>
</dbReference>
<comment type="caution">
    <text evidence="7">The sequence shown here is derived from an EMBL/GenBank/DDBJ whole genome shotgun (WGS) entry which is preliminary data.</text>
</comment>
<dbReference type="AlphaFoldDB" id="A0ABD0NTR2"/>
<protein>
    <submittedName>
        <fullName evidence="7">Uncharacterized protein</fullName>
    </submittedName>
</protein>
<dbReference type="Proteomes" id="UP001529510">
    <property type="component" value="Unassembled WGS sequence"/>
</dbReference>
<sequence length="116" mass="13400">YPAAPQRFSCFGFDDVNAALAAMRFIHASTPPTELYLRVYQLESRQLPRRSELRPPVRSSPCDCGFVGNQDDEDENFLAIARAMEEIVDDRVDCYWLIRCFVNQFKHKFGDSIPHL</sequence>